<keyword evidence="6" id="KW-0378">Hydrolase</keyword>
<evidence type="ECO:0000256" key="1">
    <source>
        <dbReference type="ARBA" id="ARBA00000681"/>
    </source>
</evidence>
<dbReference type="SUPFAM" id="SSF51445">
    <property type="entry name" value="(Trans)glycosidases"/>
    <property type="match status" value="1"/>
</dbReference>
<keyword evidence="4" id="KW-0858">Xylan degradation</keyword>
<comment type="caution">
    <text evidence="11">The sequence shown here is derived from an EMBL/GenBank/DDBJ whole genome shotgun (WGS) entry which is preliminary data.</text>
</comment>
<reference evidence="12" key="1">
    <citation type="journal article" date="2019" name="Int. J. Syst. Evol. Microbiol.">
        <title>The Global Catalogue of Microorganisms (GCM) 10K type strain sequencing project: providing services to taxonomists for standard genome sequencing and annotation.</title>
        <authorList>
            <consortium name="The Broad Institute Genomics Platform"/>
            <consortium name="The Broad Institute Genome Sequencing Center for Infectious Disease"/>
            <person name="Wu L."/>
            <person name="Ma J."/>
        </authorList>
    </citation>
    <scope>NUCLEOTIDE SEQUENCE [LARGE SCALE GENOMIC DNA]</scope>
    <source>
        <strain evidence="12">JCM 17111</strain>
    </source>
</reference>
<dbReference type="Pfam" id="PF00331">
    <property type="entry name" value="Glyco_hydro_10"/>
    <property type="match status" value="1"/>
</dbReference>
<dbReference type="InterPro" id="IPR017853">
    <property type="entry name" value="GH"/>
</dbReference>
<dbReference type="EC" id="3.2.1.8" evidence="3"/>
<comment type="similarity">
    <text evidence="2">Belongs to the glycosyl hydrolase 10 (cellulase F) family.</text>
</comment>
<keyword evidence="7" id="KW-0119">Carbohydrate metabolism</keyword>
<evidence type="ECO:0000256" key="7">
    <source>
        <dbReference type="ARBA" id="ARBA00023277"/>
    </source>
</evidence>
<evidence type="ECO:0000256" key="3">
    <source>
        <dbReference type="ARBA" id="ARBA00012590"/>
    </source>
</evidence>
<dbReference type="Gene3D" id="3.20.20.80">
    <property type="entry name" value="Glycosidases"/>
    <property type="match status" value="1"/>
</dbReference>
<dbReference type="SMART" id="SM00633">
    <property type="entry name" value="Glyco_10"/>
    <property type="match status" value="1"/>
</dbReference>
<sequence length="366" mass="42306">MRGFGKYIFYVLFVLVVNSTNQFYAQSSRGVTKRNKLLVGATLNYEELNTIKEELFLKDFKYLTPANAAKQSAIHPEPGKWNWKKINEFIDFANKNNLIVRMHSPVSPQASKWAKADDRTAEELTKNMEEYILAVSKRFNAEKCIKYMDVVNETILANGDWFGPKDGVDQWENPWLKMGFDENDYPLYISKAFALATKYAPNVKLVYNQNAGMEDALWDKVKETVLYLRSKGYRVDGIGWQGHIQLGAKKQDFIDKMDVTIQKMANLIDWAHANDLGFHVTELDYLVKDKFKKELETERENQKKLYDKIVDLLIEKSEQGEVTLNLWDLGVRHKKGTGDFQSIYNKKFQTTAAYFSIQKALKASNP</sequence>
<evidence type="ECO:0000313" key="12">
    <source>
        <dbReference type="Proteomes" id="UP001500954"/>
    </source>
</evidence>
<dbReference type="InterPro" id="IPR044846">
    <property type="entry name" value="GH10"/>
</dbReference>
<keyword evidence="8" id="KW-0326">Glycosidase</keyword>
<gene>
    <name evidence="11" type="ORF">GCM10022395_26810</name>
</gene>
<dbReference type="EMBL" id="BAABCY010000076">
    <property type="protein sequence ID" value="GAA3576600.1"/>
    <property type="molecule type" value="Genomic_DNA"/>
</dbReference>
<feature type="domain" description="GH10" evidence="10">
    <location>
        <begin position="25"/>
        <end position="360"/>
    </location>
</feature>
<evidence type="ECO:0000256" key="6">
    <source>
        <dbReference type="ARBA" id="ARBA00022801"/>
    </source>
</evidence>
<keyword evidence="9" id="KW-0624">Polysaccharide degradation</keyword>
<evidence type="ECO:0000256" key="4">
    <source>
        <dbReference type="ARBA" id="ARBA00022651"/>
    </source>
</evidence>
<dbReference type="PROSITE" id="PS51760">
    <property type="entry name" value="GH10_2"/>
    <property type="match status" value="1"/>
</dbReference>
<comment type="catalytic activity">
    <reaction evidence="1">
        <text>Endohydrolysis of (1-&gt;4)-beta-D-xylosidic linkages in xylans.</text>
        <dbReference type="EC" id="3.2.1.8"/>
    </reaction>
</comment>
<evidence type="ECO:0000256" key="9">
    <source>
        <dbReference type="ARBA" id="ARBA00023326"/>
    </source>
</evidence>
<protein>
    <recommendedName>
        <fullName evidence="3">endo-1,4-beta-xylanase</fullName>
        <ecNumber evidence="3">3.2.1.8</ecNumber>
    </recommendedName>
</protein>
<dbReference type="PANTHER" id="PTHR31490:SF88">
    <property type="entry name" value="BETA-XYLANASE"/>
    <property type="match status" value="1"/>
</dbReference>
<evidence type="ECO:0000256" key="8">
    <source>
        <dbReference type="ARBA" id="ARBA00023295"/>
    </source>
</evidence>
<dbReference type="InterPro" id="IPR001000">
    <property type="entry name" value="GH10_dom"/>
</dbReference>
<dbReference type="PANTHER" id="PTHR31490">
    <property type="entry name" value="GLYCOSYL HYDROLASE"/>
    <property type="match status" value="1"/>
</dbReference>
<evidence type="ECO:0000256" key="2">
    <source>
        <dbReference type="ARBA" id="ARBA00007495"/>
    </source>
</evidence>
<name>A0ABP6Y408_9FLAO</name>
<proteinExistence type="inferred from homology"/>
<evidence type="ECO:0000256" key="5">
    <source>
        <dbReference type="ARBA" id="ARBA00022729"/>
    </source>
</evidence>
<evidence type="ECO:0000259" key="10">
    <source>
        <dbReference type="PROSITE" id="PS51760"/>
    </source>
</evidence>
<organism evidence="11 12">
    <name type="scientific">Snuella lapsa</name>
    <dbReference type="NCBI Taxonomy" id="870481"/>
    <lineage>
        <taxon>Bacteria</taxon>
        <taxon>Pseudomonadati</taxon>
        <taxon>Bacteroidota</taxon>
        <taxon>Flavobacteriia</taxon>
        <taxon>Flavobacteriales</taxon>
        <taxon>Flavobacteriaceae</taxon>
        <taxon>Snuella</taxon>
    </lineage>
</organism>
<accession>A0ABP6Y408</accession>
<keyword evidence="12" id="KW-1185">Reference proteome</keyword>
<dbReference type="Proteomes" id="UP001500954">
    <property type="component" value="Unassembled WGS sequence"/>
</dbReference>
<keyword evidence="5" id="KW-0732">Signal</keyword>
<dbReference type="RefSeq" id="WP_345006811.1">
    <property type="nucleotide sequence ID" value="NZ_BAABCY010000076.1"/>
</dbReference>
<evidence type="ECO:0000313" key="11">
    <source>
        <dbReference type="EMBL" id="GAA3576600.1"/>
    </source>
</evidence>